<dbReference type="PANTHER" id="PTHR35186:SF4">
    <property type="entry name" value="PRION-INHIBITION AND PROPAGATION HELO DOMAIN-CONTAINING PROTEIN"/>
    <property type="match status" value="1"/>
</dbReference>
<dbReference type="InterPro" id="IPR056002">
    <property type="entry name" value="DUF7580"/>
</dbReference>
<comment type="caution">
    <text evidence="2">The sequence shown here is derived from an EMBL/GenBank/DDBJ whole genome shotgun (WGS) entry which is preliminary data.</text>
</comment>
<dbReference type="PANTHER" id="PTHR35186">
    <property type="entry name" value="ANK_REP_REGION DOMAIN-CONTAINING PROTEIN"/>
    <property type="match status" value="1"/>
</dbReference>
<sequence>MSGFEIAGVVLGALPVIIAAVDLLRDAKQKTLIPFRKRHHVARLANALLLQKQTIAETIRLLSVHSGCASHDDGDLSRLDDDPLGYLEDEDVKAQILDFLGDKNHAALTGALQESSRVVKRVAKQLAGLVPSRQNEPDDLLGIIEANRSAKQHQADLLPRFKLMIGSSDLKKSIEDLDAASNSLDRFSRLVLMNRSTSTTTDSSRKSRTVRLAKALRQVRGFANDLYTALCQCCQAGTCHSKHEANLFLEDRVDAADDILRSMRQQKTDQAAALIFRLIFAATLLAPPQQWWHELPIQVLKDTRDTTFEPASLTSRTRFVVPDNATTGDITSAMAALTLVDDFCSTIITARSRNPAVAFVVSRGRKMGTITADKCTILSQVEPKRISLKTILSDSGSVADGIGFSLRFRMLLALRLASSLLQLSQTRWLGHAWSKEMVYFLMQPMPNGGKESVDFSRVFVTAPIDTQAPPQGSSPEPKLMLLELGILLLEIWHQTTLEARFSLGKPPDGYYQRLARAVEWLEDNSNPPPCLYENAVSYCIRGMLGGQVRLTTWDANDFWNWACQDIIEPLSQNCKQWR</sequence>
<gene>
    <name evidence="2" type="ORF">B0H63DRAFT_427002</name>
</gene>
<accession>A0AAE0P7X2</accession>
<keyword evidence="3" id="KW-1185">Reference proteome</keyword>
<feature type="domain" description="DUF7580" evidence="1">
    <location>
        <begin position="217"/>
        <end position="576"/>
    </location>
</feature>
<organism evidence="2 3">
    <name type="scientific">Podospora didyma</name>
    <dbReference type="NCBI Taxonomy" id="330526"/>
    <lineage>
        <taxon>Eukaryota</taxon>
        <taxon>Fungi</taxon>
        <taxon>Dikarya</taxon>
        <taxon>Ascomycota</taxon>
        <taxon>Pezizomycotina</taxon>
        <taxon>Sordariomycetes</taxon>
        <taxon>Sordariomycetidae</taxon>
        <taxon>Sordariales</taxon>
        <taxon>Podosporaceae</taxon>
        <taxon>Podospora</taxon>
    </lineage>
</organism>
<dbReference type="AlphaFoldDB" id="A0AAE0P7X2"/>
<evidence type="ECO:0000259" key="1">
    <source>
        <dbReference type="Pfam" id="PF24476"/>
    </source>
</evidence>
<dbReference type="EMBL" id="JAULSW010000001">
    <property type="protein sequence ID" value="KAK3395011.1"/>
    <property type="molecule type" value="Genomic_DNA"/>
</dbReference>
<evidence type="ECO:0000313" key="3">
    <source>
        <dbReference type="Proteomes" id="UP001285441"/>
    </source>
</evidence>
<reference evidence="2" key="2">
    <citation type="submission" date="2023-06" db="EMBL/GenBank/DDBJ databases">
        <authorList>
            <consortium name="Lawrence Berkeley National Laboratory"/>
            <person name="Haridas S."/>
            <person name="Hensen N."/>
            <person name="Bonometti L."/>
            <person name="Westerberg I."/>
            <person name="Brannstrom I.O."/>
            <person name="Guillou S."/>
            <person name="Cros-Aarteil S."/>
            <person name="Calhoun S."/>
            <person name="Kuo A."/>
            <person name="Mondo S."/>
            <person name="Pangilinan J."/>
            <person name="Riley R."/>
            <person name="LaButti K."/>
            <person name="Andreopoulos B."/>
            <person name="Lipzen A."/>
            <person name="Chen C."/>
            <person name="Yanf M."/>
            <person name="Daum C."/>
            <person name="Ng V."/>
            <person name="Clum A."/>
            <person name="Steindorff A."/>
            <person name="Ohm R."/>
            <person name="Martin F."/>
            <person name="Silar P."/>
            <person name="Natvig D."/>
            <person name="Lalanne C."/>
            <person name="Gautier V."/>
            <person name="Ament-velasquez S.L."/>
            <person name="Kruys A."/>
            <person name="Hutchinson M.I."/>
            <person name="Powell A.J."/>
            <person name="Barry K."/>
            <person name="Miller A.N."/>
            <person name="Grigoriev I.V."/>
            <person name="Debuchy R."/>
            <person name="Gladieux P."/>
            <person name="Thoren M.H."/>
            <person name="Johannesson H."/>
        </authorList>
    </citation>
    <scope>NUCLEOTIDE SEQUENCE</scope>
    <source>
        <strain evidence="2">CBS 232.78</strain>
    </source>
</reference>
<dbReference type="Proteomes" id="UP001285441">
    <property type="component" value="Unassembled WGS sequence"/>
</dbReference>
<reference evidence="2" key="1">
    <citation type="journal article" date="2023" name="Mol. Phylogenet. Evol.">
        <title>Genome-scale phylogeny and comparative genomics of the fungal order Sordariales.</title>
        <authorList>
            <person name="Hensen N."/>
            <person name="Bonometti L."/>
            <person name="Westerberg I."/>
            <person name="Brannstrom I.O."/>
            <person name="Guillou S."/>
            <person name="Cros-Aarteil S."/>
            <person name="Calhoun S."/>
            <person name="Haridas S."/>
            <person name="Kuo A."/>
            <person name="Mondo S."/>
            <person name="Pangilinan J."/>
            <person name="Riley R."/>
            <person name="LaButti K."/>
            <person name="Andreopoulos B."/>
            <person name="Lipzen A."/>
            <person name="Chen C."/>
            <person name="Yan M."/>
            <person name="Daum C."/>
            <person name="Ng V."/>
            <person name="Clum A."/>
            <person name="Steindorff A."/>
            <person name="Ohm R.A."/>
            <person name="Martin F."/>
            <person name="Silar P."/>
            <person name="Natvig D.O."/>
            <person name="Lalanne C."/>
            <person name="Gautier V."/>
            <person name="Ament-Velasquez S.L."/>
            <person name="Kruys A."/>
            <person name="Hutchinson M.I."/>
            <person name="Powell A.J."/>
            <person name="Barry K."/>
            <person name="Miller A.N."/>
            <person name="Grigoriev I.V."/>
            <person name="Debuchy R."/>
            <person name="Gladieux P."/>
            <person name="Hiltunen Thoren M."/>
            <person name="Johannesson H."/>
        </authorList>
    </citation>
    <scope>NUCLEOTIDE SEQUENCE</scope>
    <source>
        <strain evidence="2">CBS 232.78</strain>
    </source>
</reference>
<evidence type="ECO:0000313" key="2">
    <source>
        <dbReference type="EMBL" id="KAK3395011.1"/>
    </source>
</evidence>
<dbReference type="Pfam" id="PF24476">
    <property type="entry name" value="DUF7580"/>
    <property type="match status" value="1"/>
</dbReference>
<proteinExistence type="predicted"/>
<protein>
    <recommendedName>
        <fullName evidence="1">DUF7580 domain-containing protein</fullName>
    </recommendedName>
</protein>
<name>A0AAE0P7X2_9PEZI</name>